<evidence type="ECO:0000313" key="2">
    <source>
        <dbReference type="EMBL" id="RDB54587.1"/>
    </source>
</evidence>
<sequence>MTTPVIRLATSADSDAILGIYAPYIDTSITFEEEAPTREAFQARTDGVLAAHPYLVAELDGKVVGYAYAHELRERGAYRWNSELSVYLAPAAQGHGLGAVLYHALIELCAAQGIKAVYGIVTSPNDPSQRLHENLGFEVMGHQRHAGFTCGQWHDVTWYVKFLTDRFEDDPASPTPFPLLCDQQPQTVKDILDRANSSLR</sequence>
<keyword evidence="3" id="KW-1185">Reference proteome</keyword>
<evidence type="ECO:0000259" key="1">
    <source>
        <dbReference type="PROSITE" id="PS51186"/>
    </source>
</evidence>
<gene>
    <name evidence="2" type="ORF">C1880_08470</name>
</gene>
<dbReference type="PROSITE" id="PS51186">
    <property type="entry name" value="GNAT"/>
    <property type="match status" value="1"/>
</dbReference>
<name>A0A369L775_9ACTN</name>
<organism evidence="2 3">
    <name type="scientific">Senegalimassilia anaerobia</name>
    <dbReference type="NCBI Taxonomy" id="1473216"/>
    <lineage>
        <taxon>Bacteria</taxon>
        <taxon>Bacillati</taxon>
        <taxon>Actinomycetota</taxon>
        <taxon>Coriobacteriia</taxon>
        <taxon>Coriobacteriales</taxon>
        <taxon>Coriobacteriaceae</taxon>
        <taxon>Senegalimassilia</taxon>
    </lineage>
</organism>
<proteinExistence type="predicted"/>
<dbReference type="PANTHER" id="PTHR43072:SF8">
    <property type="entry name" value="ACYLTRANSFERASE FABY-RELATED"/>
    <property type="match status" value="1"/>
</dbReference>
<dbReference type="AlphaFoldDB" id="A0A369L775"/>
<dbReference type="EMBL" id="PPTP01000008">
    <property type="protein sequence ID" value="RDB54587.1"/>
    <property type="molecule type" value="Genomic_DNA"/>
</dbReference>
<dbReference type="InterPro" id="IPR016181">
    <property type="entry name" value="Acyl_CoA_acyltransferase"/>
</dbReference>
<keyword evidence="2" id="KW-0808">Transferase</keyword>
<dbReference type="GO" id="GO:0016747">
    <property type="term" value="F:acyltransferase activity, transferring groups other than amino-acyl groups"/>
    <property type="evidence" value="ECO:0007669"/>
    <property type="project" value="InterPro"/>
</dbReference>
<evidence type="ECO:0000313" key="3">
    <source>
        <dbReference type="Proteomes" id="UP000253792"/>
    </source>
</evidence>
<feature type="domain" description="N-acetyltransferase" evidence="1">
    <location>
        <begin position="4"/>
        <end position="164"/>
    </location>
</feature>
<dbReference type="InterPro" id="IPR000182">
    <property type="entry name" value="GNAT_dom"/>
</dbReference>
<dbReference type="STRING" id="1034345.GCA_000236865_01881"/>
<dbReference type="Pfam" id="PF13420">
    <property type="entry name" value="Acetyltransf_4"/>
    <property type="match status" value="1"/>
</dbReference>
<dbReference type="PANTHER" id="PTHR43072">
    <property type="entry name" value="N-ACETYLTRANSFERASE"/>
    <property type="match status" value="1"/>
</dbReference>
<dbReference type="Proteomes" id="UP000253792">
    <property type="component" value="Unassembled WGS sequence"/>
</dbReference>
<dbReference type="RefSeq" id="WP_114621112.1">
    <property type="nucleotide sequence ID" value="NZ_CAJKON010000021.1"/>
</dbReference>
<accession>A0A369L775</accession>
<comment type="caution">
    <text evidence="2">The sequence shown here is derived from an EMBL/GenBank/DDBJ whole genome shotgun (WGS) entry which is preliminary data.</text>
</comment>
<protein>
    <submittedName>
        <fullName evidence="2">N-acetyltransferase</fullName>
    </submittedName>
</protein>
<reference evidence="2 3" key="1">
    <citation type="journal article" date="2018" name="Elife">
        <title>Discovery and characterization of a prevalent human gut bacterial enzyme sufficient for the inactivation of a family of plant toxins.</title>
        <authorList>
            <person name="Koppel N."/>
            <person name="Bisanz J.E."/>
            <person name="Pandelia M.E."/>
            <person name="Turnbaugh P.J."/>
            <person name="Balskus E.P."/>
        </authorList>
    </citation>
    <scope>NUCLEOTIDE SEQUENCE [LARGE SCALE GENOMIC DNA]</scope>
    <source>
        <strain evidence="3">anaerobia AP69FAA</strain>
    </source>
</reference>
<dbReference type="Gene3D" id="3.40.630.30">
    <property type="match status" value="1"/>
</dbReference>
<dbReference type="CDD" id="cd04301">
    <property type="entry name" value="NAT_SF"/>
    <property type="match status" value="1"/>
</dbReference>
<dbReference type="SUPFAM" id="SSF55729">
    <property type="entry name" value="Acyl-CoA N-acyltransferases (Nat)"/>
    <property type="match status" value="1"/>
</dbReference>
<dbReference type="OrthoDB" id="3173333at2"/>